<comment type="caution">
    <text evidence="3">The sequence shown here is derived from an EMBL/GenBank/DDBJ whole genome shotgun (WGS) entry which is preliminary data.</text>
</comment>
<dbReference type="Proteomes" id="UP000305730">
    <property type="component" value="Unassembled WGS sequence"/>
</dbReference>
<reference evidence="3 5" key="1">
    <citation type="submission" date="2017-12" db="EMBL/GenBank/DDBJ databases">
        <authorList>
            <person name="Paulsen S."/>
            <person name="Gram L.K."/>
        </authorList>
    </citation>
    <scope>NUCLEOTIDE SEQUENCE [LARGE SCALE GENOMIC DNA]</scope>
    <source>
        <strain evidence="3 5">S2231</strain>
        <strain evidence="2">S2233</strain>
    </source>
</reference>
<dbReference type="Proteomes" id="UP000307706">
    <property type="component" value="Unassembled WGS sequence"/>
</dbReference>
<keyword evidence="4" id="KW-1185">Reference proteome</keyword>
<name>A0A5S3XSW0_9GAMM</name>
<accession>A0A5S3XSW0</accession>
<sequence length="128" mass="15335">MDSPEHKKDYQKQYMAEFRKHHKRVELNFTLAEYRDFKKAAQQEKLTVSQTVKNMAMAYQQQHYFIPAELKEKLDTLHFLIRNVANNINQIAHRSNTLQVMVHENELLMELKKLEDLVTEYTLKGLKK</sequence>
<dbReference type="AlphaFoldDB" id="A0A5S3XSW0"/>
<dbReference type="EMBL" id="PNCL01000016">
    <property type="protein sequence ID" value="TMP61427.1"/>
    <property type="molecule type" value="Genomic_DNA"/>
</dbReference>
<organism evidence="3 5">
    <name type="scientific">Pseudoalteromonas citrea</name>
    <dbReference type="NCBI Taxonomy" id="43655"/>
    <lineage>
        <taxon>Bacteria</taxon>
        <taxon>Pseudomonadati</taxon>
        <taxon>Pseudomonadota</taxon>
        <taxon>Gammaproteobacteria</taxon>
        <taxon>Alteromonadales</taxon>
        <taxon>Pseudoalteromonadaceae</taxon>
        <taxon>Pseudoalteromonas</taxon>
    </lineage>
</organism>
<reference evidence="3" key="3">
    <citation type="submission" date="2019-09" db="EMBL/GenBank/DDBJ databases">
        <title>Co-occurence of chitin degradation, pigmentation and bioactivity in marine Pseudoalteromonas.</title>
        <authorList>
            <person name="Sonnenschein E.C."/>
            <person name="Bech P.K."/>
        </authorList>
    </citation>
    <scope>NUCLEOTIDE SEQUENCE</scope>
    <source>
        <strain evidence="3">S2231</strain>
    </source>
</reference>
<reference evidence="4 5" key="2">
    <citation type="submission" date="2019-06" db="EMBL/GenBank/DDBJ databases">
        <title>Co-occurence of chitin degradation, pigmentation and bioactivity in marine Pseudoalteromonas.</title>
        <authorList>
            <person name="Sonnenschein E.C."/>
            <person name="Bech P.K."/>
        </authorList>
    </citation>
    <scope>NUCLEOTIDE SEQUENCE [LARGE SCALE GENOMIC DNA]</scope>
    <source>
        <strain evidence="5">S2231</strain>
        <strain evidence="2 4">S2233</strain>
    </source>
</reference>
<dbReference type="RefSeq" id="WP_130126847.1">
    <property type="nucleotide sequence ID" value="NZ_PNCK01000018.1"/>
</dbReference>
<gene>
    <name evidence="3" type="ORF">CWB96_03840</name>
    <name evidence="2" type="ORF">CWB97_05170</name>
</gene>
<evidence type="ECO:0000259" key="1">
    <source>
        <dbReference type="Pfam" id="PF05713"/>
    </source>
</evidence>
<evidence type="ECO:0000313" key="2">
    <source>
        <dbReference type="EMBL" id="TMP45192.1"/>
    </source>
</evidence>
<evidence type="ECO:0000313" key="4">
    <source>
        <dbReference type="Proteomes" id="UP000305730"/>
    </source>
</evidence>
<evidence type="ECO:0000313" key="5">
    <source>
        <dbReference type="Proteomes" id="UP000307706"/>
    </source>
</evidence>
<proteinExistence type="predicted"/>
<dbReference type="InterPro" id="IPR008687">
    <property type="entry name" value="MobC"/>
</dbReference>
<dbReference type="OrthoDB" id="6303528at2"/>
<protein>
    <recommendedName>
        <fullName evidence="1">Bacterial mobilisation domain-containing protein</fullName>
    </recommendedName>
</protein>
<feature type="domain" description="Bacterial mobilisation" evidence="1">
    <location>
        <begin position="81"/>
        <end position="114"/>
    </location>
</feature>
<dbReference type="EMBL" id="PNCK01000018">
    <property type="protein sequence ID" value="TMP45192.1"/>
    <property type="molecule type" value="Genomic_DNA"/>
</dbReference>
<evidence type="ECO:0000313" key="3">
    <source>
        <dbReference type="EMBL" id="TMP61427.1"/>
    </source>
</evidence>
<dbReference type="Pfam" id="PF05713">
    <property type="entry name" value="MobC"/>
    <property type="match status" value="1"/>
</dbReference>